<proteinExistence type="predicted"/>
<evidence type="ECO:0000256" key="4">
    <source>
        <dbReference type="PIRSR" id="PIRSR617939-2"/>
    </source>
</evidence>
<keyword evidence="7" id="KW-1185">Reference proteome</keyword>
<reference evidence="6" key="1">
    <citation type="journal article" date="2023" name="Mol. Phylogenet. Evol.">
        <title>Genome-scale phylogeny and comparative genomics of the fungal order Sordariales.</title>
        <authorList>
            <person name="Hensen N."/>
            <person name="Bonometti L."/>
            <person name="Westerberg I."/>
            <person name="Brannstrom I.O."/>
            <person name="Guillou S."/>
            <person name="Cros-Aarteil S."/>
            <person name="Calhoun S."/>
            <person name="Haridas S."/>
            <person name="Kuo A."/>
            <person name="Mondo S."/>
            <person name="Pangilinan J."/>
            <person name="Riley R."/>
            <person name="LaButti K."/>
            <person name="Andreopoulos B."/>
            <person name="Lipzen A."/>
            <person name="Chen C."/>
            <person name="Yan M."/>
            <person name="Daum C."/>
            <person name="Ng V."/>
            <person name="Clum A."/>
            <person name="Steindorff A."/>
            <person name="Ohm R.A."/>
            <person name="Martin F."/>
            <person name="Silar P."/>
            <person name="Natvig D.O."/>
            <person name="Lalanne C."/>
            <person name="Gautier V."/>
            <person name="Ament-Velasquez S.L."/>
            <person name="Kruys A."/>
            <person name="Hutchinson M.I."/>
            <person name="Powell A.J."/>
            <person name="Barry K."/>
            <person name="Miller A.N."/>
            <person name="Grigoriev I.V."/>
            <person name="Debuchy R."/>
            <person name="Gladieux P."/>
            <person name="Hiltunen Thoren M."/>
            <person name="Johannesson H."/>
        </authorList>
    </citation>
    <scope>NUCLEOTIDE SEQUENCE</scope>
    <source>
        <strain evidence="6">PSN309</strain>
    </source>
</reference>
<dbReference type="SUPFAM" id="SSF110857">
    <property type="entry name" value="Gamma-glutamyl cyclotransferase-like"/>
    <property type="match status" value="1"/>
</dbReference>
<evidence type="ECO:0000256" key="3">
    <source>
        <dbReference type="PIRSR" id="PIRSR617939-1"/>
    </source>
</evidence>
<dbReference type="Pfam" id="PF06094">
    <property type="entry name" value="GGACT"/>
    <property type="match status" value="1"/>
</dbReference>
<dbReference type="InterPro" id="IPR036568">
    <property type="entry name" value="GGCT-like_sf"/>
</dbReference>
<comment type="caution">
    <text evidence="6">The sequence shown here is derived from an EMBL/GenBank/DDBJ whole genome shotgun (WGS) entry which is preliminary data.</text>
</comment>
<dbReference type="GO" id="GO:0003839">
    <property type="term" value="F:gamma-glutamylcyclotransferase activity"/>
    <property type="evidence" value="ECO:0007669"/>
    <property type="project" value="UniProtKB-EC"/>
</dbReference>
<feature type="domain" description="Gamma-glutamylcyclotransferase AIG2-like" evidence="5">
    <location>
        <begin position="13"/>
        <end position="113"/>
    </location>
</feature>
<dbReference type="EC" id="4.3.2.9" evidence="1"/>
<dbReference type="PANTHER" id="PTHR12935">
    <property type="entry name" value="GAMMA-GLUTAMYLCYCLOTRANSFERASE"/>
    <property type="match status" value="1"/>
</dbReference>
<feature type="binding site" evidence="4">
    <location>
        <position position="145"/>
    </location>
    <ligand>
        <name>substrate</name>
    </ligand>
</feature>
<protein>
    <recommendedName>
        <fullName evidence="1">gamma-glutamylcyclotransferase</fullName>
        <ecNumber evidence="1">4.3.2.9</ecNumber>
    </recommendedName>
</protein>
<dbReference type="CDD" id="cd06661">
    <property type="entry name" value="GGCT_like"/>
    <property type="match status" value="1"/>
</dbReference>
<dbReference type="Gene3D" id="3.10.490.10">
    <property type="entry name" value="Gamma-glutamyl cyclotransferase-like"/>
    <property type="match status" value="1"/>
</dbReference>
<name>A0AAN7AHB4_9PEZI</name>
<organism evidence="6 7">
    <name type="scientific">Podospora australis</name>
    <dbReference type="NCBI Taxonomy" id="1536484"/>
    <lineage>
        <taxon>Eukaryota</taxon>
        <taxon>Fungi</taxon>
        <taxon>Dikarya</taxon>
        <taxon>Ascomycota</taxon>
        <taxon>Pezizomycotina</taxon>
        <taxon>Sordariomycetes</taxon>
        <taxon>Sordariomycetidae</taxon>
        <taxon>Sordariales</taxon>
        <taxon>Podosporaceae</taxon>
        <taxon>Podospora</taxon>
    </lineage>
</organism>
<gene>
    <name evidence="6" type="ORF">QBC35DRAFT_410835</name>
</gene>
<evidence type="ECO:0000259" key="5">
    <source>
        <dbReference type="Pfam" id="PF06094"/>
    </source>
</evidence>
<dbReference type="AlphaFoldDB" id="A0AAN7AHB4"/>
<evidence type="ECO:0000313" key="7">
    <source>
        <dbReference type="Proteomes" id="UP001302126"/>
    </source>
</evidence>
<dbReference type="InterPro" id="IPR013024">
    <property type="entry name" value="GGCT-like"/>
</dbReference>
<accession>A0AAN7AHB4</accession>
<evidence type="ECO:0000256" key="2">
    <source>
        <dbReference type="ARBA" id="ARBA00023239"/>
    </source>
</evidence>
<dbReference type="InterPro" id="IPR009288">
    <property type="entry name" value="AIG2-like_dom"/>
</dbReference>
<evidence type="ECO:0000313" key="6">
    <source>
        <dbReference type="EMBL" id="KAK4187238.1"/>
    </source>
</evidence>
<dbReference type="Proteomes" id="UP001302126">
    <property type="component" value="Unassembled WGS sequence"/>
</dbReference>
<feature type="binding site" evidence="4">
    <location>
        <begin position="13"/>
        <end position="18"/>
    </location>
    <ligand>
        <name>substrate</name>
    </ligand>
</feature>
<dbReference type="EMBL" id="MU864406">
    <property type="protein sequence ID" value="KAK4187238.1"/>
    <property type="molecule type" value="Genomic_DNA"/>
</dbReference>
<dbReference type="InterPro" id="IPR017939">
    <property type="entry name" value="G-Glutamylcylcotransferase"/>
</dbReference>
<dbReference type="PANTHER" id="PTHR12935:SF0">
    <property type="entry name" value="GAMMA-GLUTAMYLCYCLOTRANSFERASE"/>
    <property type="match status" value="1"/>
</dbReference>
<reference evidence="6" key="2">
    <citation type="submission" date="2023-05" db="EMBL/GenBank/DDBJ databases">
        <authorList>
            <consortium name="Lawrence Berkeley National Laboratory"/>
            <person name="Steindorff A."/>
            <person name="Hensen N."/>
            <person name="Bonometti L."/>
            <person name="Westerberg I."/>
            <person name="Brannstrom I.O."/>
            <person name="Guillou S."/>
            <person name="Cros-Aarteil S."/>
            <person name="Calhoun S."/>
            <person name="Haridas S."/>
            <person name="Kuo A."/>
            <person name="Mondo S."/>
            <person name="Pangilinan J."/>
            <person name="Riley R."/>
            <person name="Labutti K."/>
            <person name="Andreopoulos B."/>
            <person name="Lipzen A."/>
            <person name="Chen C."/>
            <person name="Yanf M."/>
            <person name="Daum C."/>
            <person name="Ng V."/>
            <person name="Clum A."/>
            <person name="Ohm R."/>
            <person name="Martin F."/>
            <person name="Silar P."/>
            <person name="Natvig D."/>
            <person name="Lalanne C."/>
            <person name="Gautier V."/>
            <person name="Ament-Velasquez S.L."/>
            <person name="Kruys A."/>
            <person name="Hutchinson M.I."/>
            <person name="Powell A.J."/>
            <person name="Barry K."/>
            <person name="Miller A.N."/>
            <person name="Grigoriev I.V."/>
            <person name="Debuchy R."/>
            <person name="Gladieux P."/>
            <person name="Thoren M.H."/>
            <person name="Johannesson H."/>
        </authorList>
    </citation>
    <scope>NUCLEOTIDE SEQUENCE</scope>
    <source>
        <strain evidence="6">PSN309</strain>
    </source>
</reference>
<evidence type="ECO:0000256" key="1">
    <source>
        <dbReference type="ARBA" id="ARBA00012346"/>
    </source>
</evidence>
<sequence>MGSTHQQPKTKPYFGYGSNLWLDQMRRRCPDSIFTGIGRLKGYTWFINSRGYANVAPVTSEEEKEEEEEEVWGLVYDLTPADEAKLDVNEGVPEAYEKRMVGVEFWPCKPEEAEGEERGEGKVVEMLVYIDFKRNKPGFKPRDEYIVRMNHGIDDALEQGIPKSYVDRVLRGYIPEQFQTEEEEKKARDLAKKQAGRFVDESGVVTPLAGSNSEDS</sequence>
<feature type="active site" description="Proton acceptor" evidence="3">
    <location>
        <position position="90"/>
    </location>
</feature>
<keyword evidence="2" id="KW-0456">Lyase</keyword>